<dbReference type="AlphaFoldDB" id="A0A2T6ZHG3"/>
<dbReference type="InterPro" id="IPR001623">
    <property type="entry name" value="DnaJ_domain"/>
</dbReference>
<evidence type="ECO:0000313" key="8">
    <source>
        <dbReference type="EMBL" id="PUU74933.1"/>
    </source>
</evidence>
<evidence type="ECO:0000256" key="5">
    <source>
        <dbReference type="ARBA" id="ARBA00023242"/>
    </source>
</evidence>
<dbReference type="GO" id="GO:0005737">
    <property type="term" value="C:cytoplasm"/>
    <property type="evidence" value="ECO:0007669"/>
    <property type="project" value="UniProtKB-SubCell"/>
</dbReference>
<keyword evidence="9" id="KW-1185">Reference proteome</keyword>
<dbReference type="InterPro" id="IPR035979">
    <property type="entry name" value="RBD_domain_sf"/>
</dbReference>
<dbReference type="PANTHER" id="PTHR44313">
    <property type="entry name" value="DNAJ HOMOLOG SUBFAMILY C MEMBER 17"/>
    <property type="match status" value="1"/>
</dbReference>
<keyword evidence="4" id="KW-0143">Chaperone</keyword>
<feature type="region of interest" description="Disordered" evidence="6">
    <location>
        <begin position="105"/>
        <end position="128"/>
    </location>
</feature>
<dbReference type="InterPro" id="IPR036869">
    <property type="entry name" value="J_dom_sf"/>
</dbReference>
<name>A0A2T6ZHG3_TUBBO</name>
<dbReference type="GO" id="GO:0003676">
    <property type="term" value="F:nucleic acid binding"/>
    <property type="evidence" value="ECO:0007669"/>
    <property type="project" value="InterPro"/>
</dbReference>
<dbReference type="CDD" id="cd06257">
    <property type="entry name" value="DnaJ"/>
    <property type="match status" value="1"/>
</dbReference>
<evidence type="ECO:0000256" key="2">
    <source>
        <dbReference type="ARBA" id="ARBA00004496"/>
    </source>
</evidence>
<dbReference type="GO" id="GO:0005681">
    <property type="term" value="C:spliceosomal complex"/>
    <property type="evidence" value="ECO:0007669"/>
    <property type="project" value="TreeGrafter"/>
</dbReference>
<feature type="region of interest" description="Disordered" evidence="6">
    <location>
        <begin position="270"/>
        <end position="339"/>
    </location>
</feature>
<dbReference type="Gene3D" id="1.10.287.110">
    <property type="entry name" value="DnaJ domain"/>
    <property type="match status" value="1"/>
</dbReference>
<dbReference type="PROSITE" id="PS50076">
    <property type="entry name" value="DNAJ_2"/>
    <property type="match status" value="1"/>
</dbReference>
<gene>
    <name evidence="8" type="ORF">B9Z19DRAFT_1116680</name>
</gene>
<reference evidence="8 9" key="1">
    <citation type="submission" date="2017-04" db="EMBL/GenBank/DDBJ databases">
        <title>Draft genome sequence of Tuber borchii Vittad., a whitish edible truffle.</title>
        <authorList>
            <consortium name="DOE Joint Genome Institute"/>
            <person name="Murat C."/>
            <person name="Kuo A."/>
            <person name="Barry K.W."/>
            <person name="Clum A."/>
            <person name="Dockter R.B."/>
            <person name="Fauchery L."/>
            <person name="Iotti M."/>
            <person name="Kohler A."/>
            <person name="Labutti K."/>
            <person name="Lindquist E.A."/>
            <person name="Lipzen A."/>
            <person name="Ohm R.A."/>
            <person name="Wang M."/>
            <person name="Grigoriev I.V."/>
            <person name="Zambonelli A."/>
            <person name="Martin F.M."/>
        </authorList>
    </citation>
    <scope>NUCLEOTIDE SEQUENCE [LARGE SCALE GENOMIC DNA]</scope>
    <source>
        <strain evidence="8 9">Tbo3840</strain>
    </source>
</reference>
<dbReference type="SUPFAM" id="SSF46565">
    <property type="entry name" value="Chaperone J-domain"/>
    <property type="match status" value="1"/>
</dbReference>
<evidence type="ECO:0000256" key="4">
    <source>
        <dbReference type="ARBA" id="ARBA00023186"/>
    </source>
</evidence>
<proteinExistence type="predicted"/>
<keyword evidence="5" id="KW-0539">Nucleus</keyword>
<dbReference type="OrthoDB" id="376357at2759"/>
<sequence>MVFTESEAASYATTSKIDFHGLLGVPSSNAPLTPALLRKLYREAALKWHPDKNSSPEAVELFRLLPIARDVLSDPATRVAYDNARNARLARKRRNEAFDVNRKRMQEELESREREAKRARTGGEDAEAQRSQLLEKLRAEGAALIRKYEEAAGEEEEKEDNFMVDGDGEKEGGESNGKSRFSEIDRTLRVRWKRKGNQHIDEQHLCSVFSKYGAIQYCVVPLIKPGKEKKLKSALIVFTSIVAAHTAIHDTLDLAFKDLVWASGKEPDISHHHHPFPGPPTSSSPKPKRQSPEDSPKSSTPATTTTATTRDPKLNREASAAEEGEARVPSFASFTGTPRRSLFNKSAIAQSPNYESITLMRMRAAEKAKIEARIREEEEGEEASAAEEGEV</sequence>
<dbReference type="GO" id="GO:0000390">
    <property type="term" value="P:spliceosomal complex disassembly"/>
    <property type="evidence" value="ECO:0007669"/>
    <property type="project" value="TreeGrafter"/>
</dbReference>
<dbReference type="SUPFAM" id="SSF54928">
    <property type="entry name" value="RNA-binding domain, RBD"/>
    <property type="match status" value="1"/>
</dbReference>
<protein>
    <recommendedName>
        <fullName evidence="7">J domain-containing protein</fullName>
    </recommendedName>
</protein>
<evidence type="ECO:0000259" key="7">
    <source>
        <dbReference type="PROSITE" id="PS50076"/>
    </source>
</evidence>
<accession>A0A2T6ZHG3</accession>
<dbReference type="Gene3D" id="3.30.70.330">
    <property type="match status" value="1"/>
</dbReference>
<dbReference type="Proteomes" id="UP000244722">
    <property type="component" value="Unassembled WGS sequence"/>
</dbReference>
<evidence type="ECO:0000313" key="9">
    <source>
        <dbReference type="Proteomes" id="UP000244722"/>
    </source>
</evidence>
<dbReference type="PANTHER" id="PTHR44313:SF1">
    <property type="entry name" value="DNAJ HOMOLOG SUBFAMILY C MEMBER 17"/>
    <property type="match status" value="1"/>
</dbReference>
<evidence type="ECO:0000256" key="3">
    <source>
        <dbReference type="ARBA" id="ARBA00022490"/>
    </source>
</evidence>
<feature type="domain" description="J" evidence="7">
    <location>
        <begin position="18"/>
        <end position="85"/>
    </location>
</feature>
<feature type="compositionally biased region" description="Low complexity" evidence="6">
    <location>
        <begin position="300"/>
        <end position="309"/>
    </location>
</feature>
<dbReference type="EMBL" id="NESQ01000260">
    <property type="protein sequence ID" value="PUU74933.1"/>
    <property type="molecule type" value="Genomic_DNA"/>
</dbReference>
<comment type="caution">
    <text evidence="8">The sequence shown here is derived from an EMBL/GenBank/DDBJ whole genome shotgun (WGS) entry which is preliminary data.</text>
</comment>
<evidence type="ECO:0000256" key="6">
    <source>
        <dbReference type="SAM" id="MobiDB-lite"/>
    </source>
</evidence>
<dbReference type="InterPro" id="IPR052094">
    <property type="entry name" value="Pre-mRNA-splicing_ERAD"/>
</dbReference>
<feature type="compositionally biased region" description="Basic and acidic residues" evidence="6">
    <location>
        <begin position="105"/>
        <end position="123"/>
    </location>
</feature>
<organism evidence="8 9">
    <name type="scientific">Tuber borchii</name>
    <name type="common">White truffle</name>
    <dbReference type="NCBI Taxonomy" id="42251"/>
    <lineage>
        <taxon>Eukaryota</taxon>
        <taxon>Fungi</taxon>
        <taxon>Dikarya</taxon>
        <taxon>Ascomycota</taxon>
        <taxon>Pezizomycotina</taxon>
        <taxon>Pezizomycetes</taxon>
        <taxon>Pezizales</taxon>
        <taxon>Tuberaceae</taxon>
        <taxon>Tuber</taxon>
    </lineage>
</organism>
<dbReference type="SMART" id="SM00271">
    <property type="entry name" value="DnaJ"/>
    <property type="match status" value="1"/>
</dbReference>
<evidence type="ECO:0000256" key="1">
    <source>
        <dbReference type="ARBA" id="ARBA00004123"/>
    </source>
</evidence>
<dbReference type="STRING" id="42251.A0A2T6ZHG3"/>
<dbReference type="InterPro" id="IPR012677">
    <property type="entry name" value="Nucleotide-bd_a/b_plait_sf"/>
</dbReference>
<keyword evidence="3" id="KW-0963">Cytoplasm</keyword>
<dbReference type="Pfam" id="PF00226">
    <property type="entry name" value="DnaJ"/>
    <property type="match status" value="1"/>
</dbReference>
<comment type="subcellular location">
    <subcellularLocation>
        <location evidence="2">Cytoplasm</location>
    </subcellularLocation>
    <subcellularLocation>
        <location evidence="1">Nucleus</location>
    </subcellularLocation>
</comment>
<feature type="region of interest" description="Disordered" evidence="6">
    <location>
        <begin position="150"/>
        <end position="179"/>
    </location>
</feature>